<feature type="transmembrane region" description="Helical" evidence="9">
    <location>
        <begin position="273"/>
        <end position="298"/>
    </location>
</feature>
<keyword evidence="7 9" id="KW-1133">Transmembrane helix</keyword>
<evidence type="ECO:0000256" key="9">
    <source>
        <dbReference type="RuleBase" id="RU363032"/>
    </source>
</evidence>
<evidence type="ECO:0000313" key="12">
    <source>
        <dbReference type="EMBL" id="SDW49851.1"/>
    </source>
</evidence>
<name>A0A1H2U1B1_9RHOB</name>
<dbReference type="SUPFAM" id="SSF161098">
    <property type="entry name" value="MetI-like"/>
    <property type="match status" value="1"/>
</dbReference>
<feature type="transmembrane region" description="Helical" evidence="9">
    <location>
        <begin position="159"/>
        <end position="182"/>
    </location>
</feature>
<keyword evidence="4 9" id="KW-0812">Transmembrane</keyword>
<keyword evidence="6" id="KW-0653">Protein transport</keyword>
<keyword evidence="13" id="KW-1185">Reference proteome</keyword>
<feature type="transmembrane region" description="Helical" evidence="9">
    <location>
        <begin position="45"/>
        <end position="67"/>
    </location>
</feature>
<feature type="region of interest" description="Disordered" evidence="10">
    <location>
        <begin position="1"/>
        <end position="34"/>
    </location>
</feature>
<evidence type="ECO:0000256" key="5">
    <source>
        <dbReference type="ARBA" id="ARBA00022856"/>
    </source>
</evidence>
<dbReference type="InterPro" id="IPR000515">
    <property type="entry name" value="MetI-like"/>
</dbReference>
<evidence type="ECO:0000256" key="1">
    <source>
        <dbReference type="ARBA" id="ARBA00004651"/>
    </source>
</evidence>
<dbReference type="InterPro" id="IPR025966">
    <property type="entry name" value="OppC_N"/>
</dbReference>
<comment type="similarity">
    <text evidence="9">Belongs to the binding-protein-dependent transport system permease family.</text>
</comment>
<dbReference type="EMBL" id="FNMZ01000001">
    <property type="protein sequence ID" value="SDW49851.1"/>
    <property type="molecule type" value="Genomic_DNA"/>
</dbReference>
<evidence type="ECO:0000256" key="2">
    <source>
        <dbReference type="ARBA" id="ARBA00022448"/>
    </source>
</evidence>
<keyword evidence="3" id="KW-1003">Cell membrane</keyword>
<evidence type="ECO:0000256" key="6">
    <source>
        <dbReference type="ARBA" id="ARBA00022927"/>
    </source>
</evidence>
<feature type="domain" description="ABC transmembrane type-1" evidence="11">
    <location>
        <begin position="111"/>
        <end position="299"/>
    </location>
</feature>
<evidence type="ECO:0000256" key="7">
    <source>
        <dbReference type="ARBA" id="ARBA00022989"/>
    </source>
</evidence>
<evidence type="ECO:0000256" key="10">
    <source>
        <dbReference type="SAM" id="MobiDB-lite"/>
    </source>
</evidence>
<sequence length="312" mass="32961">MTMAATETPEPKTETASAATPAAKPEDAPPPRRASWGRRLMRDRAAVAALGTLAIICLAALFAPLLATHDPYVNTRSVMTPPAWQTGGDIAYLLGTDGQGRDIFSRLLYGARLTLLIGLISVGLGGFVGSMIGLLSAFYPKIDAWLMRFMDMLLSFPAILLGLALVAVMGQGAVPVIIALAISSVPDCARIARGIASGVMKMEFIEAGRAVGLSDAALFRRYLLRNCISSIMIFISLRFGQVILIGAALSFLGLGARPPLAELGMMASQGRDFLLFAPHIAVIPSVAIFVIVLAANVAGDALRDVLDPRLQT</sequence>
<accession>A0A1H2U1B1</accession>
<dbReference type="CDD" id="cd06261">
    <property type="entry name" value="TM_PBP2"/>
    <property type="match status" value="1"/>
</dbReference>
<dbReference type="GO" id="GO:0015031">
    <property type="term" value="P:protein transport"/>
    <property type="evidence" value="ECO:0007669"/>
    <property type="project" value="UniProtKB-KW"/>
</dbReference>
<feature type="compositionally biased region" description="Low complexity" evidence="10">
    <location>
        <begin position="1"/>
        <end position="23"/>
    </location>
</feature>
<feature type="transmembrane region" description="Helical" evidence="9">
    <location>
        <begin position="115"/>
        <end position="139"/>
    </location>
</feature>
<evidence type="ECO:0000259" key="11">
    <source>
        <dbReference type="PROSITE" id="PS50928"/>
    </source>
</evidence>
<feature type="transmembrane region" description="Helical" evidence="9">
    <location>
        <begin position="228"/>
        <end position="252"/>
    </location>
</feature>
<dbReference type="AlphaFoldDB" id="A0A1H2U1B1"/>
<keyword evidence="8 9" id="KW-0472">Membrane</keyword>
<reference evidence="12 13" key="1">
    <citation type="submission" date="2016-10" db="EMBL/GenBank/DDBJ databases">
        <authorList>
            <person name="de Groot N.N."/>
        </authorList>
    </citation>
    <scope>NUCLEOTIDE SEQUENCE [LARGE SCALE GENOMIC DNA]</scope>
    <source>
        <strain evidence="12 13">DSM 17890</strain>
    </source>
</reference>
<comment type="subcellular location">
    <subcellularLocation>
        <location evidence="1 9">Cell membrane</location>
        <topology evidence="1 9">Multi-pass membrane protein</topology>
    </subcellularLocation>
</comment>
<evidence type="ECO:0000313" key="13">
    <source>
        <dbReference type="Proteomes" id="UP000199118"/>
    </source>
</evidence>
<dbReference type="PROSITE" id="PS50928">
    <property type="entry name" value="ABC_TM1"/>
    <property type="match status" value="1"/>
</dbReference>
<dbReference type="STRING" id="356660.SAMN05444336_1011185"/>
<dbReference type="RefSeq" id="WP_218133339.1">
    <property type="nucleotide sequence ID" value="NZ_FNMZ01000001.1"/>
</dbReference>
<gene>
    <name evidence="12" type="ORF">SAMN05444336_1011185</name>
</gene>
<dbReference type="Gene3D" id="1.10.3720.10">
    <property type="entry name" value="MetI-like"/>
    <property type="match status" value="1"/>
</dbReference>
<dbReference type="Proteomes" id="UP000199118">
    <property type="component" value="Unassembled WGS sequence"/>
</dbReference>
<dbReference type="Pfam" id="PF00528">
    <property type="entry name" value="BPD_transp_1"/>
    <property type="match status" value="1"/>
</dbReference>
<protein>
    <submittedName>
        <fullName evidence="12">Peptide/nickel transport system permease protein/glutathione transport system permease protein</fullName>
    </submittedName>
</protein>
<dbReference type="GO" id="GO:0005886">
    <property type="term" value="C:plasma membrane"/>
    <property type="evidence" value="ECO:0007669"/>
    <property type="project" value="UniProtKB-SubCell"/>
</dbReference>
<dbReference type="Pfam" id="PF12911">
    <property type="entry name" value="OppC_N"/>
    <property type="match status" value="1"/>
</dbReference>
<dbReference type="GO" id="GO:0015833">
    <property type="term" value="P:peptide transport"/>
    <property type="evidence" value="ECO:0007669"/>
    <property type="project" value="UniProtKB-KW"/>
</dbReference>
<dbReference type="InterPro" id="IPR035906">
    <property type="entry name" value="MetI-like_sf"/>
</dbReference>
<dbReference type="GO" id="GO:0055085">
    <property type="term" value="P:transmembrane transport"/>
    <property type="evidence" value="ECO:0007669"/>
    <property type="project" value="InterPro"/>
</dbReference>
<proteinExistence type="inferred from homology"/>
<dbReference type="InterPro" id="IPR050366">
    <property type="entry name" value="BP-dependent_transpt_permease"/>
</dbReference>
<evidence type="ECO:0000256" key="4">
    <source>
        <dbReference type="ARBA" id="ARBA00022692"/>
    </source>
</evidence>
<keyword evidence="5" id="KW-0571">Peptide transport</keyword>
<dbReference type="PANTHER" id="PTHR43386">
    <property type="entry name" value="OLIGOPEPTIDE TRANSPORT SYSTEM PERMEASE PROTEIN APPC"/>
    <property type="match status" value="1"/>
</dbReference>
<evidence type="ECO:0000256" key="3">
    <source>
        <dbReference type="ARBA" id="ARBA00022475"/>
    </source>
</evidence>
<organism evidence="12 13">
    <name type="scientific">Albimonas donghaensis</name>
    <dbReference type="NCBI Taxonomy" id="356660"/>
    <lineage>
        <taxon>Bacteria</taxon>
        <taxon>Pseudomonadati</taxon>
        <taxon>Pseudomonadota</taxon>
        <taxon>Alphaproteobacteria</taxon>
        <taxon>Rhodobacterales</taxon>
        <taxon>Paracoccaceae</taxon>
        <taxon>Albimonas</taxon>
    </lineage>
</organism>
<keyword evidence="2 9" id="KW-0813">Transport</keyword>
<dbReference type="PANTHER" id="PTHR43386:SF1">
    <property type="entry name" value="D,D-DIPEPTIDE TRANSPORT SYSTEM PERMEASE PROTEIN DDPC-RELATED"/>
    <property type="match status" value="1"/>
</dbReference>
<evidence type="ECO:0000256" key="8">
    <source>
        <dbReference type="ARBA" id="ARBA00023136"/>
    </source>
</evidence>